<proteinExistence type="predicted"/>
<dbReference type="EMBL" id="JAJEQN010000018">
    <property type="protein sequence ID" value="MCC2221674.1"/>
    <property type="molecule type" value="Genomic_DNA"/>
</dbReference>
<dbReference type="Proteomes" id="UP001198200">
    <property type="component" value="Unassembled WGS sequence"/>
</dbReference>
<feature type="transmembrane region" description="Helical" evidence="6">
    <location>
        <begin position="127"/>
        <end position="147"/>
    </location>
</feature>
<evidence type="ECO:0000256" key="3">
    <source>
        <dbReference type="ARBA" id="ARBA00022692"/>
    </source>
</evidence>
<comment type="subcellular location">
    <subcellularLocation>
        <location evidence="1">Cell membrane</location>
        <topology evidence="1">Multi-pass membrane protein</topology>
    </subcellularLocation>
</comment>
<reference evidence="7 8" key="1">
    <citation type="submission" date="2021-10" db="EMBL/GenBank/DDBJ databases">
        <title>Anaerobic single-cell dispensing facilitates the cultivation of human gut bacteria.</title>
        <authorList>
            <person name="Afrizal A."/>
        </authorList>
    </citation>
    <scope>NUCLEOTIDE SEQUENCE [LARGE SCALE GENOMIC DNA]</scope>
    <source>
        <strain evidence="7 8">CLA-AA-H224</strain>
    </source>
</reference>
<keyword evidence="5 6" id="KW-0472">Membrane</keyword>
<feature type="transmembrane region" description="Helical" evidence="6">
    <location>
        <begin position="301"/>
        <end position="327"/>
    </location>
</feature>
<feature type="transmembrane region" description="Helical" evidence="6">
    <location>
        <begin position="21"/>
        <end position="43"/>
    </location>
</feature>
<gene>
    <name evidence="7" type="ORF">LKD48_08520</name>
</gene>
<feature type="transmembrane region" description="Helical" evidence="6">
    <location>
        <begin position="55"/>
        <end position="74"/>
    </location>
</feature>
<evidence type="ECO:0000256" key="1">
    <source>
        <dbReference type="ARBA" id="ARBA00004651"/>
    </source>
</evidence>
<protein>
    <submittedName>
        <fullName evidence="7">Oligosaccharide flippase family protein</fullName>
    </submittedName>
</protein>
<feature type="transmembrane region" description="Helical" evidence="6">
    <location>
        <begin position="95"/>
        <end position="115"/>
    </location>
</feature>
<dbReference type="Pfam" id="PF01943">
    <property type="entry name" value="Polysacc_synt"/>
    <property type="match status" value="1"/>
</dbReference>
<evidence type="ECO:0000256" key="6">
    <source>
        <dbReference type="SAM" id="Phobius"/>
    </source>
</evidence>
<feature type="transmembrane region" description="Helical" evidence="6">
    <location>
        <begin position="392"/>
        <end position="413"/>
    </location>
</feature>
<name>A0AAE3E4J3_9FIRM</name>
<feature type="transmembrane region" description="Helical" evidence="6">
    <location>
        <begin position="333"/>
        <end position="354"/>
    </location>
</feature>
<keyword evidence="4 6" id="KW-1133">Transmembrane helix</keyword>
<dbReference type="PANTHER" id="PTHR30250">
    <property type="entry name" value="PST FAMILY PREDICTED COLANIC ACID TRANSPORTER"/>
    <property type="match status" value="1"/>
</dbReference>
<keyword evidence="8" id="KW-1185">Reference proteome</keyword>
<dbReference type="AlphaFoldDB" id="A0AAE3E4J3"/>
<evidence type="ECO:0000313" key="8">
    <source>
        <dbReference type="Proteomes" id="UP001198200"/>
    </source>
</evidence>
<dbReference type="GO" id="GO:0005886">
    <property type="term" value="C:plasma membrane"/>
    <property type="evidence" value="ECO:0007669"/>
    <property type="project" value="UniProtKB-SubCell"/>
</dbReference>
<keyword evidence="3 6" id="KW-0812">Transmembrane</keyword>
<feature type="transmembrane region" description="Helical" evidence="6">
    <location>
        <begin position="159"/>
        <end position="181"/>
    </location>
</feature>
<evidence type="ECO:0000256" key="2">
    <source>
        <dbReference type="ARBA" id="ARBA00022475"/>
    </source>
</evidence>
<sequence>MKTNLKKISQLYTNMTLPVKASMWYLACSVLQKAIGFLTTPIFTRVMGTSDFGVVSMYNSWEAILTVLCTLYLYNGVYNNAMIEYKSDKDGFTSSMQTLTTILSLIVFSVLFVFYRQLADVIGLSKPIMLLMMIDIVFSAGMSFWSIRNRYEYKYKSVAVFTILSSLLMPALSVILVLNSAEHKAEARILGTVITHVIVYGIVYFLNLTRGKKAVDLKYWKYGIKFNLPLIPHYLSSTIMTQSDRVLINTLCGSSAAGIYSISTNVTSIMNIVTVSINQAVTPWIYEMLEAKKMKEIGKNVYKIVSLVGVGFVLTSFIVPEVIGVLAPSEYKSAIWATPPLLIGMFMYFIYCNFGNVEIYFHKQNAMLFSSVTVAVINIILDYILIQKYGYIAASYATMVSYYIYAGLHYMFMSRVCKEKKVENPFNASVIIVMTIVFSVLIMCPALFYRVVLLRYSILAVLCIICLLWAIKNRDFILQLISKKRV</sequence>
<comment type="caution">
    <text evidence="7">The sequence shown here is derived from an EMBL/GenBank/DDBJ whole genome shotgun (WGS) entry which is preliminary data.</text>
</comment>
<evidence type="ECO:0000256" key="4">
    <source>
        <dbReference type="ARBA" id="ARBA00022989"/>
    </source>
</evidence>
<feature type="transmembrane region" description="Helical" evidence="6">
    <location>
        <begin position="187"/>
        <end position="208"/>
    </location>
</feature>
<evidence type="ECO:0000313" key="7">
    <source>
        <dbReference type="EMBL" id="MCC2221674.1"/>
    </source>
</evidence>
<feature type="transmembrane region" description="Helical" evidence="6">
    <location>
        <begin position="366"/>
        <end position="386"/>
    </location>
</feature>
<dbReference type="RefSeq" id="WP_308731761.1">
    <property type="nucleotide sequence ID" value="NZ_JAJEQN010000018.1"/>
</dbReference>
<dbReference type="InterPro" id="IPR050833">
    <property type="entry name" value="Poly_Biosynth_Transport"/>
</dbReference>
<dbReference type="InterPro" id="IPR002797">
    <property type="entry name" value="Polysacc_synth"/>
</dbReference>
<feature type="transmembrane region" description="Helical" evidence="6">
    <location>
        <begin position="454"/>
        <end position="471"/>
    </location>
</feature>
<feature type="transmembrane region" description="Helical" evidence="6">
    <location>
        <begin position="425"/>
        <end position="448"/>
    </location>
</feature>
<organism evidence="7 8">
    <name type="scientific">Anthropogastromicrobium aceti</name>
    <dbReference type="NCBI Taxonomy" id="2981768"/>
    <lineage>
        <taxon>Bacteria</taxon>
        <taxon>Bacillati</taxon>
        <taxon>Bacillota</taxon>
        <taxon>Clostridia</taxon>
        <taxon>Lachnospirales</taxon>
        <taxon>Lachnospiraceae</taxon>
        <taxon>Anthropogastromicrobium</taxon>
    </lineage>
</organism>
<dbReference type="PANTHER" id="PTHR30250:SF11">
    <property type="entry name" value="O-ANTIGEN TRANSPORTER-RELATED"/>
    <property type="match status" value="1"/>
</dbReference>
<accession>A0AAE3E4J3</accession>
<keyword evidence="2" id="KW-1003">Cell membrane</keyword>
<evidence type="ECO:0000256" key="5">
    <source>
        <dbReference type="ARBA" id="ARBA00023136"/>
    </source>
</evidence>